<dbReference type="Proteomes" id="UP000230586">
    <property type="component" value="Unassembled WGS sequence"/>
</dbReference>
<gene>
    <name evidence="1" type="ORF">COT27_02380</name>
</gene>
<name>A0A2M6XSH7_9BACT</name>
<evidence type="ECO:0000313" key="2">
    <source>
        <dbReference type="Proteomes" id="UP000230586"/>
    </source>
</evidence>
<proteinExistence type="predicted"/>
<comment type="caution">
    <text evidence="1">The sequence shown here is derived from an EMBL/GenBank/DDBJ whole genome shotgun (WGS) entry which is preliminary data.</text>
</comment>
<evidence type="ECO:0000313" key="1">
    <source>
        <dbReference type="EMBL" id="PIU10590.1"/>
    </source>
</evidence>
<dbReference type="AlphaFoldDB" id="A0A2M6XSH7"/>
<organism evidence="1 2">
    <name type="scientific">Candidatus Kuenenbacteria bacterium CG08_land_8_20_14_0_20_37_23</name>
    <dbReference type="NCBI Taxonomy" id="1974617"/>
    <lineage>
        <taxon>Bacteria</taxon>
        <taxon>Candidatus Kueneniibacteriota</taxon>
    </lineage>
</organism>
<protein>
    <submittedName>
        <fullName evidence="1">Uncharacterized protein</fullName>
    </submittedName>
</protein>
<reference evidence="2" key="1">
    <citation type="submission" date="2017-09" db="EMBL/GenBank/DDBJ databases">
        <title>Depth-based differentiation of microbial function through sediment-hosted aquifers and enrichment of novel symbionts in the deep terrestrial subsurface.</title>
        <authorList>
            <person name="Probst A.J."/>
            <person name="Ladd B."/>
            <person name="Jarett J.K."/>
            <person name="Geller-Mcgrath D.E."/>
            <person name="Sieber C.M.K."/>
            <person name="Emerson J.B."/>
            <person name="Anantharaman K."/>
            <person name="Thomas B.C."/>
            <person name="Malmstrom R."/>
            <person name="Stieglmeier M."/>
            <person name="Klingl A."/>
            <person name="Woyke T."/>
            <person name="Ryan C.M."/>
            <person name="Banfield J.F."/>
        </authorList>
    </citation>
    <scope>NUCLEOTIDE SEQUENCE [LARGE SCALE GENOMIC DNA]</scope>
</reference>
<sequence>MTRKTTDVKKLLENREFDKFKEIIEYIIKNKNKFPQYDDDWFGDYEKELKQAQNNFDEKSRLIKI</sequence>
<dbReference type="EMBL" id="PEXX01000040">
    <property type="protein sequence ID" value="PIU10590.1"/>
    <property type="molecule type" value="Genomic_DNA"/>
</dbReference>
<accession>A0A2M6XSH7</accession>